<gene>
    <name evidence="2" type="ORF">NCTC10254_01353</name>
</gene>
<dbReference type="SUPFAM" id="SSF103256">
    <property type="entry name" value="Hypothetical protein TM0160"/>
    <property type="match status" value="1"/>
</dbReference>
<proteinExistence type="predicted"/>
<evidence type="ECO:0000313" key="3">
    <source>
        <dbReference type="Proteomes" id="UP000249886"/>
    </source>
</evidence>
<dbReference type="Gene3D" id="3.10.690.10">
    <property type="entry name" value="Bifunctional nuclease domain"/>
    <property type="match status" value="1"/>
</dbReference>
<dbReference type="EMBL" id="UARK01000008">
    <property type="protein sequence ID" value="SPW28387.1"/>
    <property type="molecule type" value="Genomic_DNA"/>
</dbReference>
<comment type="caution">
    <text evidence="2">The sequence shown here is derived from an EMBL/GenBank/DDBJ whole genome shotgun (WGS) entry which is preliminary data.</text>
</comment>
<dbReference type="Proteomes" id="UP000249886">
    <property type="component" value="Unassembled WGS sequence"/>
</dbReference>
<dbReference type="Pfam" id="PF02577">
    <property type="entry name" value="BFN_dom"/>
    <property type="match status" value="1"/>
</dbReference>
<dbReference type="GO" id="GO:0004518">
    <property type="term" value="F:nuclease activity"/>
    <property type="evidence" value="ECO:0007669"/>
    <property type="project" value="InterPro"/>
</dbReference>
<organism evidence="2 3">
    <name type="scientific">Corynebacterium matruchotii</name>
    <dbReference type="NCBI Taxonomy" id="43768"/>
    <lineage>
        <taxon>Bacteria</taxon>
        <taxon>Bacillati</taxon>
        <taxon>Actinomycetota</taxon>
        <taxon>Actinomycetes</taxon>
        <taxon>Mycobacteriales</taxon>
        <taxon>Corynebacteriaceae</taxon>
        <taxon>Corynebacterium</taxon>
    </lineage>
</organism>
<evidence type="ECO:0000313" key="2">
    <source>
        <dbReference type="EMBL" id="SPW28387.1"/>
    </source>
</evidence>
<feature type="domain" description="BFN" evidence="1">
    <location>
        <begin position="1"/>
        <end position="130"/>
    </location>
</feature>
<dbReference type="InterPro" id="IPR036104">
    <property type="entry name" value="BFN_sf"/>
</dbReference>
<sequence>MTYHLVEYLQISEFPENQYCIVLRWIEKNRILPVWIDAADAFELLQHEAGVPTRRPRMVNVLIDLAAATAGGFKEVHIDSYFAGDYIASLVTNNGDELECRPSDAMGVAYLLNLPIMASEDVLSHASVFISEADLETWLGLYLTTDPVESHLEESASGDAAADADFSKLMESMGVSEADLLGSDDNPPKDSKE</sequence>
<evidence type="ECO:0000259" key="1">
    <source>
        <dbReference type="PROSITE" id="PS51658"/>
    </source>
</evidence>
<dbReference type="AlphaFoldDB" id="A0A6H9XSZ4"/>
<dbReference type="InterPro" id="IPR003729">
    <property type="entry name" value="Bi_nuclease_dom"/>
</dbReference>
<reference evidence="2 3" key="1">
    <citation type="submission" date="2018-06" db="EMBL/GenBank/DDBJ databases">
        <authorList>
            <consortium name="Pathogen Informatics"/>
            <person name="Doyle S."/>
        </authorList>
    </citation>
    <scope>NUCLEOTIDE SEQUENCE [LARGE SCALE GENOMIC DNA]</scope>
    <source>
        <strain evidence="2 3">NCTC10254</strain>
    </source>
</reference>
<name>A0A6H9XSZ4_9CORY</name>
<dbReference type="GeneID" id="84573837"/>
<dbReference type="PROSITE" id="PS51658">
    <property type="entry name" value="BFN"/>
    <property type="match status" value="1"/>
</dbReference>
<accession>A0A6H9XSZ4</accession>
<protein>
    <submittedName>
        <fullName evidence="2">Uncharacterized ACR, COG1259</fullName>
    </submittedName>
</protein>
<dbReference type="RefSeq" id="WP_005521240.1">
    <property type="nucleotide sequence ID" value="NZ_CAJPQJ010000012.1"/>
</dbReference>